<dbReference type="RefSeq" id="WP_130650292.1">
    <property type="nucleotide sequence ID" value="NZ_BMHA01000014.1"/>
</dbReference>
<evidence type="ECO:0000256" key="4">
    <source>
        <dbReference type="ARBA" id="ARBA00023163"/>
    </source>
</evidence>
<evidence type="ECO:0000256" key="2">
    <source>
        <dbReference type="ARBA" id="ARBA00023015"/>
    </source>
</evidence>
<comment type="function">
    <text evidence="5">Negative regulator of class I heat shock genes (grpE-dnaK-dnaJ and groELS operons). Prevents heat-shock induction of these operons.</text>
</comment>
<evidence type="ECO:0000313" key="8">
    <source>
        <dbReference type="Proteomes" id="UP000650511"/>
    </source>
</evidence>
<dbReference type="AlphaFoldDB" id="A0A8J3EVA1"/>
<dbReference type="Gene3D" id="3.30.390.60">
    <property type="entry name" value="Heat-inducible transcription repressor hrca homolog, domain 3"/>
    <property type="match status" value="1"/>
</dbReference>
<keyword evidence="2 5" id="KW-0805">Transcription regulation</keyword>
<dbReference type="Pfam" id="PF01628">
    <property type="entry name" value="HrcA"/>
    <property type="match status" value="1"/>
</dbReference>
<proteinExistence type="inferred from homology"/>
<evidence type="ECO:0000259" key="6">
    <source>
        <dbReference type="Pfam" id="PF01628"/>
    </source>
</evidence>
<keyword evidence="3 5" id="KW-0346">Stress response</keyword>
<dbReference type="Proteomes" id="UP000650511">
    <property type="component" value="Unassembled WGS sequence"/>
</dbReference>
<comment type="caution">
    <text evidence="7">The sequence shown here is derived from an EMBL/GenBank/DDBJ whole genome shotgun (WGS) entry which is preliminary data.</text>
</comment>
<protein>
    <recommendedName>
        <fullName evidence="5">Heat-inducible transcription repressor HrcA</fullName>
    </recommendedName>
</protein>
<keyword evidence="8" id="KW-1185">Reference proteome</keyword>
<dbReference type="SUPFAM" id="SSF55781">
    <property type="entry name" value="GAF domain-like"/>
    <property type="match status" value="1"/>
</dbReference>
<dbReference type="EMBL" id="BMHA01000014">
    <property type="protein sequence ID" value="GGI09257.1"/>
    <property type="molecule type" value="Genomic_DNA"/>
</dbReference>
<dbReference type="InterPro" id="IPR002571">
    <property type="entry name" value="HrcA"/>
</dbReference>
<sequence>MSERRERTLHVEVAVPGGPGAAVGDVAAAPSDALDERKLAVLRAVVTEYVSSGEPVGSKRVVEVAQLSVSAATVRNEMAALEELGYIRQPHTSAGRVPTDRGYRCFVDDLADRADLDDQRRELIGELLGSARDVEDLLARTTSVLSQLTRLVSLVIAPAIDSSSLKLVELVGLGPTSALLLLVADTGRVDKRNVDLPPGTTEPQLDRVRVVLGEHVRGRRLGDVHAILTGIVEDAPADLRDLVQAVADATAEDLAEETVHHVFVGGQATLAGEEAFERDQLSRVLQLLEERATLARLLHQGTAADEQMVRIGRENEVEDLRATSLVAQRYRLVTAGSLGVLGPTRMDYAGVLATVRAVADQLQASLSDLSR</sequence>
<dbReference type="PANTHER" id="PTHR34824">
    <property type="entry name" value="HEAT-INDUCIBLE TRANSCRIPTION REPRESSOR HRCA"/>
    <property type="match status" value="1"/>
</dbReference>
<keyword evidence="4 5" id="KW-0804">Transcription</keyword>
<dbReference type="PIRSF" id="PIRSF005485">
    <property type="entry name" value="HrcA"/>
    <property type="match status" value="1"/>
</dbReference>
<reference evidence="7" key="2">
    <citation type="submission" date="2020-09" db="EMBL/GenBank/DDBJ databases">
        <authorList>
            <person name="Sun Q."/>
            <person name="Zhou Y."/>
        </authorList>
    </citation>
    <scope>NUCLEOTIDE SEQUENCE</scope>
    <source>
        <strain evidence="7">CGMCC 1.14988</strain>
    </source>
</reference>
<dbReference type="PANTHER" id="PTHR34824:SF1">
    <property type="entry name" value="HEAT-INDUCIBLE TRANSCRIPTION REPRESSOR HRCA"/>
    <property type="match status" value="1"/>
</dbReference>
<dbReference type="NCBIfam" id="TIGR00331">
    <property type="entry name" value="hrcA"/>
    <property type="match status" value="1"/>
</dbReference>
<organism evidence="7 8">
    <name type="scientific">Egicoccus halophilus</name>
    <dbReference type="NCBI Taxonomy" id="1670830"/>
    <lineage>
        <taxon>Bacteria</taxon>
        <taxon>Bacillati</taxon>
        <taxon>Actinomycetota</taxon>
        <taxon>Nitriliruptoria</taxon>
        <taxon>Egicoccales</taxon>
        <taxon>Egicoccaceae</taxon>
        <taxon>Egicoccus</taxon>
    </lineage>
</organism>
<dbReference type="InterPro" id="IPR036388">
    <property type="entry name" value="WH-like_DNA-bd_sf"/>
</dbReference>
<dbReference type="HAMAP" id="MF_00081">
    <property type="entry name" value="HrcA"/>
    <property type="match status" value="1"/>
</dbReference>
<keyword evidence="1 5" id="KW-0678">Repressor</keyword>
<dbReference type="GO" id="GO:0045892">
    <property type="term" value="P:negative regulation of DNA-templated transcription"/>
    <property type="evidence" value="ECO:0007669"/>
    <property type="project" value="UniProtKB-UniRule"/>
</dbReference>
<dbReference type="OrthoDB" id="9783139at2"/>
<dbReference type="Gene3D" id="3.30.450.40">
    <property type="match status" value="1"/>
</dbReference>
<evidence type="ECO:0000313" key="7">
    <source>
        <dbReference type="EMBL" id="GGI09257.1"/>
    </source>
</evidence>
<evidence type="ECO:0000256" key="3">
    <source>
        <dbReference type="ARBA" id="ARBA00023016"/>
    </source>
</evidence>
<dbReference type="Gene3D" id="1.10.10.10">
    <property type="entry name" value="Winged helix-like DNA-binding domain superfamily/Winged helix DNA-binding domain"/>
    <property type="match status" value="1"/>
</dbReference>
<comment type="similarity">
    <text evidence="5">Belongs to the HrcA family.</text>
</comment>
<dbReference type="InterPro" id="IPR023120">
    <property type="entry name" value="WHTH_transcript_rep_HrcA_IDD"/>
</dbReference>
<name>A0A8J3EVA1_9ACTN</name>
<dbReference type="GO" id="GO:0003677">
    <property type="term" value="F:DNA binding"/>
    <property type="evidence" value="ECO:0007669"/>
    <property type="project" value="InterPro"/>
</dbReference>
<dbReference type="InterPro" id="IPR036390">
    <property type="entry name" value="WH_DNA-bd_sf"/>
</dbReference>
<evidence type="ECO:0000256" key="1">
    <source>
        <dbReference type="ARBA" id="ARBA00022491"/>
    </source>
</evidence>
<reference evidence="7" key="1">
    <citation type="journal article" date="2014" name="Int. J. Syst. Evol. Microbiol.">
        <title>Complete genome sequence of Corynebacterium casei LMG S-19264T (=DSM 44701T), isolated from a smear-ripened cheese.</title>
        <authorList>
            <consortium name="US DOE Joint Genome Institute (JGI-PGF)"/>
            <person name="Walter F."/>
            <person name="Albersmeier A."/>
            <person name="Kalinowski J."/>
            <person name="Ruckert C."/>
        </authorList>
    </citation>
    <scope>NUCLEOTIDE SEQUENCE</scope>
    <source>
        <strain evidence="7">CGMCC 1.14988</strain>
    </source>
</reference>
<accession>A0A8J3EVA1</accession>
<gene>
    <name evidence="5 7" type="primary">hrcA</name>
    <name evidence="7" type="ORF">GCM10011354_33180</name>
</gene>
<feature type="domain" description="Heat-inducible transcription repressor HrcA C-terminal" evidence="6">
    <location>
        <begin position="135"/>
        <end position="351"/>
    </location>
</feature>
<dbReference type="SUPFAM" id="SSF46785">
    <property type="entry name" value="Winged helix' DNA-binding domain"/>
    <property type="match status" value="1"/>
</dbReference>
<dbReference type="InterPro" id="IPR029016">
    <property type="entry name" value="GAF-like_dom_sf"/>
</dbReference>
<evidence type="ECO:0000256" key="5">
    <source>
        <dbReference type="HAMAP-Rule" id="MF_00081"/>
    </source>
</evidence>
<dbReference type="InterPro" id="IPR021153">
    <property type="entry name" value="HrcA_C"/>
</dbReference>